<feature type="region of interest" description="Disordered" evidence="3">
    <location>
        <begin position="683"/>
        <end position="757"/>
    </location>
</feature>
<organism evidence="5 6">
    <name type="scientific">Petrolisthes manimaculis</name>
    <dbReference type="NCBI Taxonomy" id="1843537"/>
    <lineage>
        <taxon>Eukaryota</taxon>
        <taxon>Metazoa</taxon>
        <taxon>Ecdysozoa</taxon>
        <taxon>Arthropoda</taxon>
        <taxon>Crustacea</taxon>
        <taxon>Multicrustacea</taxon>
        <taxon>Malacostraca</taxon>
        <taxon>Eumalacostraca</taxon>
        <taxon>Eucarida</taxon>
        <taxon>Decapoda</taxon>
        <taxon>Pleocyemata</taxon>
        <taxon>Anomura</taxon>
        <taxon>Galatheoidea</taxon>
        <taxon>Porcellanidae</taxon>
        <taxon>Petrolisthes</taxon>
    </lineage>
</organism>
<keyword evidence="1 2" id="KW-0103">Bromodomain</keyword>
<feature type="compositionally biased region" description="Basic and acidic residues" evidence="3">
    <location>
        <begin position="431"/>
        <end position="444"/>
    </location>
</feature>
<dbReference type="Gene3D" id="1.20.920.10">
    <property type="entry name" value="Bromodomain-like"/>
    <property type="match status" value="1"/>
</dbReference>
<dbReference type="PANTHER" id="PTHR15398">
    <property type="entry name" value="BROMODOMAIN-CONTAINING PROTEIN 8"/>
    <property type="match status" value="1"/>
</dbReference>
<feature type="compositionally biased region" description="Basic and acidic residues" evidence="3">
    <location>
        <begin position="871"/>
        <end position="907"/>
    </location>
</feature>
<feature type="compositionally biased region" description="Low complexity" evidence="3">
    <location>
        <begin position="651"/>
        <end position="661"/>
    </location>
</feature>
<reference evidence="5" key="1">
    <citation type="submission" date="2023-11" db="EMBL/GenBank/DDBJ databases">
        <title>Genome assemblies of two species of porcelain crab, Petrolisthes cinctipes and Petrolisthes manimaculis (Anomura: Porcellanidae).</title>
        <authorList>
            <person name="Angst P."/>
        </authorList>
    </citation>
    <scope>NUCLEOTIDE SEQUENCE</scope>
    <source>
        <strain evidence="5">PB745_02</strain>
        <tissue evidence="5">Gill</tissue>
    </source>
</reference>
<dbReference type="PANTHER" id="PTHR15398:SF4">
    <property type="entry name" value="BROMODOMAIN-CONTAINING PROTEIN 8 ISOFORM X1"/>
    <property type="match status" value="1"/>
</dbReference>
<feature type="compositionally biased region" description="Low complexity" evidence="3">
    <location>
        <begin position="328"/>
        <end position="347"/>
    </location>
</feature>
<evidence type="ECO:0000313" key="5">
    <source>
        <dbReference type="EMBL" id="KAK4307047.1"/>
    </source>
</evidence>
<dbReference type="SMART" id="SM00297">
    <property type="entry name" value="BROMO"/>
    <property type="match status" value="1"/>
</dbReference>
<evidence type="ECO:0000256" key="2">
    <source>
        <dbReference type="PROSITE-ProRule" id="PRU00035"/>
    </source>
</evidence>
<feature type="compositionally biased region" description="Acidic residues" evidence="3">
    <location>
        <begin position="600"/>
        <end position="611"/>
    </location>
</feature>
<feature type="compositionally biased region" description="Basic and acidic residues" evidence="3">
    <location>
        <begin position="465"/>
        <end position="496"/>
    </location>
</feature>
<sequence length="913" mass="101304">MADSPAERLKLKQYQVDTWTKREQLCLASAVMRSGDQNWVAVRRNIKMLTTETSRPQDWYSTKNCALQYTKLLEQVDTPKRKRERGDTANQTPGEIVTKMLSKQRVEELRVVESEEKASYTTLRKEIQELESGLCDHKLDDLWDQLVKEQAEEEEEQKRHQQWLKEREEKITAIQQALKHQGPKVTMPPHKKKHKSHNSGSSVGVGQGTSTTTTTTTTASRRNSGVSETSSEVDSTVDSPDVNDTTSQDEGVSGVGVGVSGDSSEVKPSTPSSPLLTTLLNKSPHTTPSPLSQRGVGISPVSEALQNLVTSAISGIDKHTTNTTTNLLQHNTSTTSSSIASGSSTLSRLLDLPPSIPGGPLPRLTDLPGPSTQQQQHREQDKKSEALKKCGKESECCGDGRGCSTDHVNKHCTSKTEDKHTHTSEAAAGEKSNESKQTKEHETKVTLQQGKQGTTKEEEEEEEAAEKFKKPENIEEAKPDLKEENISDATDTKQHDPTTTTTTTTMEIKSDDNNTKTKQQSDETTSVQKANRTTIQVDDNTITTQQHTNNNNTKTTTTTTTTTADDIKTEAEDRKNVIGVGSSGGSGGSSGGSGGSGVKEEEEEEEEEDGDGDVRGKEEEEESDNNKQPKETHKKDDDDDDTKRKDDSDDMNNSSKETATTIDEEEEITVVGAVVKDLVASIDEKKIKKTYRRDPPDDDQDKEDSKGWGSEEESSSTSSRKRKISSGDLPFGCPSPLISESAPNSPASTHCGDDSESEKAYRSWKKPVMILWNDIAAHKFASLFLRPITDEKAPGYHSVVYRAMDLQKIKRNIESGLIRTTAEFQRDIMLMFLNATMYNTRDHNVYHMAHQMMKDAVSTIQDFLNTQMLARAEDTPQKSLRRETRESSAKRSDDDPKRKREPLDEKSIKKRRI</sequence>
<dbReference type="InterPro" id="IPR001487">
    <property type="entry name" value="Bromodomain"/>
</dbReference>
<dbReference type="PROSITE" id="PS50014">
    <property type="entry name" value="BROMODOMAIN_2"/>
    <property type="match status" value="1"/>
</dbReference>
<dbReference type="GO" id="GO:0035267">
    <property type="term" value="C:NuA4 histone acetyltransferase complex"/>
    <property type="evidence" value="ECO:0007669"/>
    <property type="project" value="TreeGrafter"/>
</dbReference>
<keyword evidence="6" id="KW-1185">Reference proteome</keyword>
<feature type="compositionally biased region" description="Basic and acidic residues" evidence="3">
    <location>
        <begin position="612"/>
        <end position="647"/>
    </location>
</feature>
<feature type="compositionally biased region" description="Low complexity" evidence="3">
    <location>
        <begin position="199"/>
        <end position="218"/>
    </location>
</feature>
<dbReference type="AlphaFoldDB" id="A0AAE1PGW4"/>
<dbReference type="PRINTS" id="PR00503">
    <property type="entry name" value="BROMODOMAIN"/>
</dbReference>
<proteinExistence type="predicted"/>
<feature type="compositionally biased region" description="Basic and acidic residues" evidence="3">
    <location>
        <begin position="565"/>
        <end position="576"/>
    </location>
</feature>
<gene>
    <name evidence="5" type="ORF">Pmani_021161</name>
</gene>
<feature type="compositionally biased region" description="Low complexity" evidence="3">
    <location>
        <begin position="538"/>
        <end position="564"/>
    </location>
</feature>
<feature type="compositionally biased region" description="Gly residues" evidence="3">
    <location>
        <begin position="581"/>
        <end position="597"/>
    </location>
</feature>
<feature type="compositionally biased region" description="Low complexity" evidence="3">
    <location>
        <begin position="260"/>
        <end position="280"/>
    </location>
</feature>
<protein>
    <recommendedName>
        <fullName evidence="4">Bromo domain-containing protein</fullName>
    </recommendedName>
</protein>
<feature type="region of interest" description="Disordered" evidence="3">
    <location>
        <begin position="328"/>
        <end position="670"/>
    </location>
</feature>
<dbReference type="CDD" id="cd05507">
    <property type="entry name" value="Bromo_brd8_like"/>
    <property type="match status" value="1"/>
</dbReference>
<feature type="compositionally biased region" description="Basic and acidic residues" evidence="3">
    <location>
        <begin position="508"/>
        <end position="521"/>
    </location>
</feature>
<feature type="compositionally biased region" description="Low complexity" evidence="3">
    <location>
        <begin position="226"/>
        <end position="239"/>
    </location>
</feature>
<evidence type="ECO:0000256" key="1">
    <source>
        <dbReference type="ARBA" id="ARBA00023117"/>
    </source>
</evidence>
<dbReference type="InterPro" id="IPR037966">
    <property type="entry name" value="Brd8_Bromo_dom"/>
</dbReference>
<feature type="region of interest" description="Disordered" evidence="3">
    <location>
        <begin position="871"/>
        <end position="913"/>
    </location>
</feature>
<feature type="compositionally biased region" description="Polar residues" evidence="3">
    <location>
        <begin position="281"/>
        <end position="292"/>
    </location>
</feature>
<dbReference type="InterPro" id="IPR036427">
    <property type="entry name" value="Bromodomain-like_sf"/>
</dbReference>
<feature type="compositionally biased region" description="Polar residues" evidence="3">
    <location>
        <begin position="522"/>
        <end position="537"/>
    </location>
</feature>
<dbReference type="EMBL" id="JAWZYT010002041">
    <property type="protein sequence ID" value="KAK4307047.1"/>
    <property type="molecule type" value="Genomic_DNA"/>
</dbReference>
<feature type="compositionally biased region" description="Basic and acidic residues" evidence="3">
    <location>
        <begin position="376"/>
        <end position="395"/>
    </location>
</feature>
<dbReference type="Proteomes" id="UP001292094">
    <property type="component" value="Unassembled WGS sequence"/>
</dbReference>
<dbReference type="Pfam" id="PF00439">
    <property type="entry name" value="Bromodomain"/>
    <property type="match status" value="1"/>
</dbReference>
<name>A0AAE1PGW4_9EUCA</name>
<accession>A0AAE1PGW4</accession>
<evidence type="ECO:0000259" key="4">
    <source>
        <dbReference type="PROSITE" id="PS50014"/>
    </source>
</evidence>
<comment type="caution">
    <text evidence="5">The sequence shown here is derived from an EMBL/GenBank/DDBJ whole genome shotgun (WGS) entry which is preliminary data.</text>
</comment>
<evidence type="ECO:0000256" key="3">
    <source>
        <dbReference type="SAM" id="MobiDB-lite"/>
    </source>
</evidence>
<feature type="region of interest" description="Disordered" evidence="3">
    <location>
        <begin position="177"/>
        <end position="296"/>
    </location>
</feature>
<evidence type="ECO:0000313" key="6">
    <source>
        <dbReference type="Proteomes" id="UP001292094"/>
    </source>
</evidence>
<dbReference type="SUPFAM" id="SSF47370">
    <property type="entry name" value="Bromodomain"/>
    <property type="match status" value="1"/>
</dbReference>
<feature type="compositionally biased region" description="Basic and acidic residues" evidence="3">
    <location>
        <begin position="414"/>
        <end position="423"/>
    </location>
</feature>
<feature type="domain" description="Bromo" evidence="4">
    <location>
        <begin position="776"/>
        <end position="846"/>
    </location>
</feature>